<dbReference type="RefSeq" id="WP_195172840.1">
    <property type="nucleotide sequence ID" value="NZ_CP062983.1"/>
</dbReference>
<name>A0A7S8IGJ9_9CHLR</name>
<reference evidence="1 2" key="1">
    <citation type="submission" date="2020-02" db="EMBL/GenBank/DDBJ databases">
        <authorList>
            <person name="Zheng R.K."/>
            <person name="Sun C.M."/>
        </authorList>
    </citation>
    <scope>NUCLEOTIDE SEQUENCE [LARGE SCALE GENOMIC DNA]</scope>
    <source>
        <strain evidence="2">rifampicinis</strain>
    </source>
</reference>
<gene>
    <name evidence="1" type="ORF">G4Y79_10500</name>
</gene>
<evidence type="ECO:0000313" key="1">
    <source>
        <dbReference type="EMBL" id="QPC84777.1"/>
    </source>
</evidence>
<proteinExistence type="predicted"/>
<dbReference type="AlphaFoldDB" id="A0A7S8IGJ9"/>
<dbReference type="EMBL" id="CP062983">
    <property type="protein sequence ID" value="QPC84777.1"/>
    <property type="molecule type" value="Genomic_DNA"/>
</dbReference>
<dbReference type="Proteomes" id="UP000594468">
    <property type="component" value="Chromosome"/>
</dbReference>
<organism evidence="1 2">
    <name type="scientific">Phototrophicus methaneseepsis</name>
    <dbReference type="NCBI Taxonomy" id="2710758"/>
    <lineage>
        <taxon>Bacteria</taxon>
        <taxon>Bacillati</taxon>
        <taxon>Chloroflexota</taxon>
        <taxon>Candidatus Thermofontia</taxon>
        <taxon>Phototrophicales</taxon>
        <taxon>Phototrophicaceae</taxon>
        <taxon>Phototrophicus</taxon>
    </lineage>
</organism>
<accession>A0A7S8IGJ9</accession>
<sequence>MAILTQWDNRNKTAILLEFESQWSWSDLEDALQAADELIISVPHQVDIIIDMEGSSIPKDFINAVKKLIAENGNDARNNEGHRIVVGANKAMRTVYNTVQSTFKNQLDGRKLLFASDLTDARAILRSLRM</sequence>
<evidence type="ECO:0000313" key="2">
    <source>
        <dbReference type="Proteomes" id="UP000594468"/>
    </source>
</evidence>
<dbReference type="KEGG" id="pmet:G4Y79_10500"/>
<protein>
    <submittedName>
        <fullName evidence="1">Uncharacterized protein</fullName>
    </submittedName>
</protein>
<keyword evidence="2" id="KW-1185">Reference proteome</keyword>